<dbReference type="Proteomes" id="UP001642483">
    <property type="component" value="Unassembled WGS sequence"/>
</dbReference>
<sequence>MGTISHENYTFSLGFSRADASSPDTTRDVVLYGAHVPISGRTDSRVAAPYQEKRTLPGTHASVSERRSADLRVEGSGILTRFPFGPPGRREHRPASERRSPIP</sequence>
<evidence type="ECO:0000256" key="1">
    <source>
        <dbReference type="SAM" id="MobiDB-lite"/>
    </source>
</evidence>
<feature type="compositionally biased region" description="Basic and acidic residues" evidence="1">
    <location>
        <begin position="93"/>
        <end position="103"/>
    </location>
</feature>
<gene>
    <name evidence="2" type="ORF">CVLEPA_LOCUS29572</name>
</gene>
<comment type="caution">
    <text evidence="2">The sequence shown here is derived from an EMBL/GenBank/DDBJ whole genome shotgun (WGS) entry which is preliminary data.</text>
</comment>
<dbReference type="EMBL" id="CAWYQH010000154">
    <property type="protein sequence ID" value="CAK8696416.1"/>
    <property type="molecule type" value="Genomic_DNA"/>
</dbReference>
<proteinExistence type="predicted"/>
<evidence type="ECO:0000313" key="3">
    <source>
        <dbReference type="Proteomes" id="UP001642483"/>
    </source>
</evidence>
<protein>
    <submittedName>
        <fullName evidence="2">Uncharacterized protein</fullName>
    </submittedName>
</protein>
<keyword evidence="3" id="KW-1185">Reference proteome</keyword>
<reference evidence="2 3" key="1">
    <citation type="submission" date="2024-02" db="EMBL/GenBank/DDBJ databases">
        <authorList>
            <person name="Daric V."/>
            <person name="Darras S."/>
        </authorList>
    </citation>
    <scope>NUCLEOTIDE SEQUENCE [LARGE SCALE GENOMIC DNA]</scope>
</reference>
<accession>A0ABP0GXF8</accession>
<organism evidence="2 3">
    <name type="scientific">Clavelina lepadiformis</name>
    <name type="common">Light-bulb sea squirt</name>
    <name type="synonym">Ascidia lepadiformis</name>
    <dbReference type="NCBI Taxonomy" id="159417"/>
    <lineage>
        <taxon>Eukaryota</taxon>
        <taxon>Metazoa</taxon>
        <taxon>Chordata</taxon>
        <taxon>Tunicata</taxon>
        <taxon>Ascidiacea</taxon>
        <taxon>Aplousobranchia</taxon>
        <taxon>Clavelinidae</taxon>
        <taxon>Clavelina</taxon>
    </lineage>
</organism>
<evidence type="ECO:0000313" key="2">
    <source>
        <dbReference type="EMBL" id="CAK8696416.1"/>
    </source>
</evidence>
<feature type="region of interest" description="Disordered" evidence="1">
    <location>
        <begin position="54"/>
        <end position="103"/>
    </location>
</feature>
<feature type="compositionally biased region" description="Basic and acidic residues" evidence="1">
    <location>
        <begin position="63"/>
        <end position="73"/>
    </location>
</feature>
<name>A0ABP0GXF8_CLALP</name>